<dbReference type="GO" id="GO:0005886">
    <property type="term" value="C:plasma membrane"/>
    <property type="evidence" value="ECO:0007669"/>
    <property type="project" value="UniProtKB-SubCell"/>
</dbReference>
<evidence type="ECO:0000313" key="8">
    <source>
        <dbReference type="EMBL" id="RGV75953.1"/>
    </source>
</evidence>
<organism evidence="8 9">
    <name type="scientific">Enterocloster bolteae</name>
    <dbReference type="NCBI Taxonomy" id="208479"/>
    <lineage>
        <taxon>Bacteria</taxon>
        <taxon>Bacillati</taxon>
        <taxon>Bacillota</taxon>
        <taxon>Clostridia</taxon>
        <taxon>Lachnospirales</taxon>
        <taxon>Lachnospiraceae</taxon>
        <taxon>Enterocloster</taxon>
    </lineage>
</organism>
<dbReference type="InterPro" id="IPR052984">
    <property type="entry name" value="UPF0421"/>
</dbReference>
<comment type="subcellular location">
    <subcellularLocation>
        <location evidence="1">Cell membrane</location>
        <topology evidence="1">Multi-pass membrane protein</topology>
    </subcellularLocation>
</comment>
<gene>
    <name evidence="8" type="ORF">DWW02_11240</name>
</gene>
<dbReference type="InterPro" id="IPR010343">
    <property type="entry name" value="ArAE_1"/>
</dbReference>
<evidence type="ECO:0000256" key="5">
    <source>
        <dbReference type="ARBA" id="ARBA00023136"/>
    </source>
</evidence>
<feature type="transmembrane region" description="Helical" evidence="6">
    <location>
        <begin position="58"/>
        <end position="75"/>
    </location>
</feature>
<name>A0A412Z7H5_9FIRM</name>
<dbReference type="Pfam" id="PF11728">
    <property type="entry name" value="ArAE_1_C"/>
    <property type="match status" value="1"/>
</dbReference>
<dbReference type="EMBL" id="QRZM01000004">
    <property type="protein sequence ID" value="RGV75953.1"/>
    <property type="molecule type" value="Genomic_DNA"/>
</dbReference>
<evidence type="ECO:0000256" key="6">
    <source>
        <dbReference type="SAM" id="Phobius"/>
    </source>
</evidence>
<evidence type="ECO:0000256" key="2">
    <source>
        <dbReference type="ARBA" id="ARBA00022475"/>
    </source>
</evidence>
<evidence type="ECO:0000256" key="3">
    <source>
        <dbReference type="ARBA" id="ARBA00022692"/>
    </source>
</evidence>
<evidence type="ECO:0000313" key="9">
    <source>
        <dbReference type="Proteomes" id="UP000284543"/>
    </source>
</evidence>
<feature type="domain" description="Putative aromatic acid exporter C-terminal" evidence="7">
    <location>
        <begin position="149"/>
        <end position="319"/>
    </location>
</feature>
<proteinExistence type="predicted"/>
<dbReference type="KEGG" id="cbol:CGC65_19780"/>
<dbReference type="PANTHER" id="PTHR40064:SF1">
    <property type="entry name" value="MEMBRANE PROTEIN"/>
    <property type="match status" value="1"/>
</dbReference>
<reference evidence="8 9" key="1">
    <citation type="submission" date="2018-08" db="EMBL/GenBank/DDBJ databases">
        <title>A genome reference for cultivated species of the human gut microbiota.</title>
        <authorList>
            <person name="Zou Y."/>
            <person name="Xue W."/>
            <person name="Luo G."/>
        </authorList>
    </citation>
    <scope>NUCLEOTIDE SEQUENCE [LARGE SCALE GENOMIC DNA]</scope>
    <source>
        <strain evidence="8 9">AF14-18</strain>
    </source>
</reference>
<protein>
    <recommendedName>
        <fullName evidence="7">Putative aromatic acid exporter C-terminal domain-containing protein</fullName>
    </recommendedName>
</protein>
<dbReference type="InterPro" id="IPR038323">
    <property type="entry name" value="ArAE_1_C_sf"/>
</dbReference>
<dbReference type="RefSeq" id="WP_002565124.1">
    <property type="nucleotide sequence ID" value="NZ_CABKUK010000001.1"/>
</dbReference>
<keyword evidence="3 6" id="KW-0812">Transmembrane</keyword>
<accession>A0A412Z7H5</accession>
<dbReference type="InterPro" id="IPR021062">
    <property type="entry name" value="ArAE_1_C"/>
</dbReference>
<evidence type="ECO:0000256" key="1">
    <source>
        <dbReference type="ARBA" id="ARBA00004651"/>
    </source>
</evidence>
<keyword evidence="4 6" id="KW-1133">Transmembrane helix</keyword>
<dbReference type="Proteomes" id="UP000284543">
    <property type="component" value="Unassembled WGS sequence"/>
</dbReference>
<sequence length="337" mass="37339">MHRYGRLLKILKIAVGSMLAMAAAQALGLRYSSSAGVITLLSIQDTKRETIRVTGRRFLAFLAAMVLGPVSFALAGYRPLAMGIFLLMFTPLCMKWGIQEGISVNTVLMTHILAEGSMGMADIANEALLLFVGTGVGVVLNLYIPGSETAIRSAQGEIEETFISLLSRMASELETPGENGEQPDGRGFQALEQALGQALEQGERRAYEGMENSLLADTRYYLAYMGLRKNQFAILCRMRDCFSRMESTPDQALVVADLLQSVSGSFHERNNALGLLDELEQVKLQMKAQPLPVRRQEFESRALLYLGLLELEQFLVLKKEFALGLSRDEIRRFWGRG</sequence>
<keyword evidence="5 6" id="KW-0472">Membrane</keyword>
<dbReference type="PANTHER" id="PTHR40064">
    <property type="entry name" value="MEMBRANE PROTEIN-RELATED"/>
    <property type="match status" value="1"/>
</dbReference>
<evidence type="ECO:0000256" key="4">
    <source>
        <dbReference type="ARBA" id="ARBA00022989"/>
    </source>
</evidence>
<keyword evidence="2" id="KW-1003">Cell membrane</keyword>
<dbReference type="Pfam" id="PF06081">
    <property type="entry name" value="ArAE_1"/>
    <property type="match status" value="1"/>
</dbReference>
<dbReference type="AlphaFoldDB" id="A0A412Z7H5"/>
<comment type="caution">
    <text evidence="8">The sequence shown here is derived from an EMBL/GenBank/DDBJ whole genome shotgun (WGS) entry which is preliminary data.</text>
</comment>
<dbReference type="Gene3D" id="1.20.120.940">
    <property type="entry name" value="Putative aromatic acid exporter, C-terminal domain"/>
    <property type="match status" value="1"/>
</dbReference>
<evidence type="ECO:0000259" key="7">
    <source>
        <dbReference type="Pfam" id="PF11728"/>
    </source>
</evidence>